<dbReference type="SMART" id="SM00271">
    <property type="entry name" value="DnaJ"/>
    <property type="match status" value="1"/>
</dbReference>
<comment type="subcellular location">
    <subcellularLocation>
        <location evidence="1">Membrane</location>
        <topology evidence="1">Single-pass membrane protein</topology>
    </subcellularLocation>
</comment>
<protein>
    <recommendedName>
        <fullName evidence="7">J domain-containing protein</fullName>
    </recommendedName>
</protein>
<dbReference type="PROSITE" id="PS50076">
    <property type="entry name" value="DNAJ_2"/>
    <property type="match status" value="1"/>
</dbReference>
<feature type="domain" description="J" evidence="7">
    <location>
        <begin position="106"/>
        <end position="157"/>
    </location>
</feature>
<dbReference type="PRINTS" id="PR00625">
    <property type="entry name" value="JDOMAIN"/>
</dbReference>
<comment type="similarity">
    <text evidence="5">Belongs to the TIM14 family.</text>
</comment>
<evidence type="ECO:0000259" key="7">
    <source>
        <dbReference type="PROSITE" id="PS50076"/>
    </source>
</evidence>
<dbReference type="EMBL" id="BMHV01000011">
    <property type="protein sequence ID" value="GGF64175.1"/>
    <property type="molecule type" value="Genomic_DNA"/>
</dbReference>
<dbReference type="PANTHER" id="PTHR12763">
    <property type="match status" value="1"/>
</dbReference>
<dbReference type="GO" id="GO:0016020">
    <property type="term" value="C:membrane"/>
    <property type="evidence" value="ECO:0007669"/>
    <property type="project" value="UniProtKB-SubCell"/>
</dbReference>
<evidence type="ECO:0000256" key="5">
    <source>
        <dbReference type="ARBA" id="ARBA00038105"/>
    </source>
</evidence>
<feature type="transmembrane region" description="Helical" evidence="6">
    <location>
        <begin position="41"/>
        <end position="69"/>
    </location>
</feature>
<proteinExistence type="inferred from homology"/>
<comment type="caution">
    <text evidence="8">The sequence shown here is derived from an EMBL/GenBank/DDBJ whole genome shotgun (WGS) entry which is preliminary data.</text>
</comment>
<evidence type="ECO:0000256" key="6">
    <source>
        <dbReference type="SAM" id="Phobius"/>
    </source>
</evidence>
<dbReference type="PANTHER" id="PTHR12763:SF28">
    <property type="entry name" value="GEO10507P1-RELATED"/>
    <property type="match status" value="1"/>
</dbReference>
<dbReference type="FunFam" id="1.10.287.110:FF:000001">
    <property type="entry name" value="Import inner membrane translocase subunit tim14"/>
    <property type="match status" value="1"/>
</dbReference>
<dbReference type="InterPro" id="IPR001623">
    <property type="entry name" value="DnaJ_domain"/>
</dbReference>
<reference evidence="8" key="2">
    <citation type="submission" date="2020-09" db="EMBL/GenBank/DDBJ databases">
        <authorList>
            <person name="Sun Q."/>
            <person name="Zhou Y."/>
        </authorList>
    </citation>
    <scope>NUCLEOTIDE SEQUENCE</scope>
    <source>
        <strain evidence="8">CGMCC 1.15254</strain>
    </source>
</reference>
<evidence type="ECO:0000256" key="1">
    <source>
        <dbReference type="ARBA" id="ARBA00004167"/>
    </source>
</evidence>
<dbReference type="InterPro" id="IPR036869">
    <property type="entry name" value="J_dom_sf"/>
</dbReference>
<sequence>MIAYLVLGFAFLLCLYLLGRWFVEANPKDVIRVLKWLIGLSLLLIILFLLVSGRLGWALAGLPALYVWFRRFHSLFNIGKTARSWYRQEQGAPKTPPSRDGMTRQEALAILGLEEGASPEEIKAAYHRLIAQVHPDKGGSDYLASQINQAKDILLND</sequence>
<evidence type="ECO:0000313" key="8">
    <source>
        <dbReference type="EMBL" id="GGF64175.1"/>
    </source>
</evidence>
<keyword evidence="4 6" id="KW-0472">Membrane</keyword>
<organism evidence="8 9">
    <name type="scientific">Terasakiella brassicae</name>
    <dbReference type="NCBI Taxonomy" id="1634917"/>
    <lineage>
        <taxon>Bacteria</taxon>
        <taxon>Pseudomonadati</taxon>
        <taxon>Pseudomonadota</taxon>
        <taxon>Alphaproteobacteria</taxon>
        <taxon>Rhodospirillales</taxon>
        <taxon>Terasakiellaceae</taxon>
        <taxon>Terasakiella</taxon>
    </lineage>
</organism>
<dbReference type="Proteomes" id="UP000632498">
    <property type="component" value="Unassembled WGS sequence"/>
</dbReference>
<evidence type="ECO:0000256" key="2">
    <source>
        <dbReference type="ARBA" id="ARBA00022692"/>
    </source>
</evidence>
<dbReference type="Gene3D" id="1.10.287.110">
    <property type="entry name" value="DnaJ domain"/>
    <property type="match status" value="1"/>
</dbReference>
<dbReference type="CDD" id="cd06257">
    <property type="entry name" value="DnaJ"/>
    <property type="match status" value="1"/>
</dbReference>
<dbReference type="SUPFAM" id="SSF46565">
    <property type="entry name" value="Chaperone J-domain"/>
    <property type="match status" value="1"/>
</dbReference>
<dbReference type="Pfam" id="PF00226">
    <property type="entry name" value="DnaJ"/>
    <property type="match status" value="1"/>
</dbReference>
<dbReference type="RefSeq" id="WP_188663992.1">
    <property type="nucleotide sequence ID" value="NZ_BMHV01000011.1"/>
</dbReference>
<gene>
    <name evidence="8" type="ORF">GCM10011332_17770</name>
</gene>
<keyword evidence="9" id="KW-1185">Reference proteome</keyword>
<evidence type="ECO:0000313" key="9">
    <source>
        <dbReference type="Proteomes" id="UP000632498"/>
    </source>
</evidence>
<evidence type="ECO:0000256" key="4">
    <source>
        <dbReference type="ARBA" id="ARBA00023136"/>
    </source>
</evidence>
<keyword evidence="3 6" id="KW-1133">Transmembrane helix</keyword>
<evidence type="ECO:0000256" key="3">
    <source>
        <dbReference type="ARBA" id="ARBA00022989"/>
    </source>
</evidence>
<dbReference type="AlphaFoldDB" id="A0A917BYX7"/>
<accession>A0A917BYX7</accession>
<keyword evidence="2 6" id="KW-0812">Transmembrane</keyword>
<reference evidence="8" key="1">
    <citation type="journal article" date="2014" name="Int. J. Syst. Evol. Microbiol.">
        <title>Complete genome sequence of Corynebacterium casei LMG S-19264T (=DSM 44701T), isolated from a smear-ripened cheese.</title>
        <authorList>
            <consortium name="US DOE Joint Genome Institute (JGI-PGF)"/>
            <person name="Walter F."/>
            <person name="Albersmeier A."/>
            <person name="Kalinowski J."/>
            <person name="Ruckert C."/>
        </authorList>
    </citation>
    <scope>NUCLEOTIDE SEQUENCE</scope>
    <source>
        <strain evidence="8">CGMCC 1.15254</strain>
    </source>
</reference>
<name>A0A917BYX7_9PROT</name>